<reference evidence="2" key="2">
    <citation type="submission" date="2023-01" db="EMBL/GenBank/DDBJ databases">
        <authorList>
            <person name="Sun Q."/>
            <person name="Evtushenko L."/>
        </authorList>
    </citation>
    <scope>NUCLEOTIDE SEQUENCE</scope>
    <source>
        <strain evidence="2">VKM B-2555</strain>
    </source>
</reference>
<evidence type="ECO:0000313" key="2">
    <source>
        <dbReference type="EMBL" id="GLK77228.1"/>
    </source>
</evidence>
<dbReference type="Proteomes" id="UP001143364">
    <property type="component" value="Unassembled WGS sequence"/>
</dbReference>
<keyword evidence="3" id="KW-1185">Reference proteome</keyword>
<protein>
    <submittedName>
        <fullName evidence="2">Uncharacterized protein</fullName>
    </submittedName>
</protein>
<evidence type="ECO:0000256" key="1">
    <source>
        <dbReference type="SAM" id="MobiDB-lite"/>
    </source>
</evidence>
<evidence type="ECO:0000313" key="3">
    <source>
        <dbReference type="Proteomes" id="UP001143364"/>
    </source>
</evidence>
<dbReference type="EMBL" id="BSFK01000013">
    <property type="protein sequence ID" value="GLK77228.1"/>
    <property type="molecule type" value="Genomic_DNA"/>
</dbReference>
<reference evidence="2" key="1">
    <citation type="journal article" date="2014" name="Int. J. Syst. Evol. Microbiol.">
        <title>Complete genome sequence of Corynebacterium casei LMG S-19264T (=DSM 44701T), isolated from a smear-ripened cheese.</title>
        <authorList>
            <consortium name="US DOE Joint Genome Institute (JGI-PGF)"/>
            <person name="Walter F."/>
            <person name="Albersmeier A."/>
            <person name="Kalinowski J."/>
            <person name="Ruckert C."/>
        </authorList>
    </citation>
    <scope>NUCLEOTIDE SEQUENCE</scope>
    <source>
        <strain evidence="2">VKM B-2555</strain>
    </source>
</reference>
<organism evidence="2 3">
    <name type="scientific">Methylopila jiangsuensis</name>
    <dbReference type="NCBI Taxonomy" id="586230"/>
    <lineage>
        <taxon>Bacteria</taxon>
        <taxon>Pseudomonadati</taxon>
        <taxon>Pseudomonadota</taxon>
        <taxon>Alphaproteobacteria</taxon>
        <taxon>Hyphomicrobiales</taxon>
        <taxon>Methylopilaceae</taxon>
        <taxon>Methylopila</taxon>
    </lineage>
</organism>
<feature type="compositionally biased region" description="Polar residues" evidence="1">
    <location>
        <begin position="63"/>
        <end position="75"/>
    </location>
</feature>
<comment type="caution">
    <text evidence="2">The sequence shown here is derived from an EMBL/GenBank/DDBJ whole genome shotgun (WGS) entry which is preliminary data.</text>
</comment>
<feature type="compositionally biased region" description="Basic and acidic residues" evidence="1">
    <location>
        <begin position="1"/>
        <end position="15"/>
    </location>
</feature>
<sequence>MDARDKLGHDAKRDFQTGSKASIPPHTVRELVGEALQPFGGDGASRSEFEELAPDGAMRSHEWTTNSQTAPSIDA</sequence>
<feature type="region of interest" description="Disordered" evidence="1">
    <location>
        <begin position="1"/>
        <end position="25"/>
    </location>
</feature>
<dbReference type="AlphaFoldDB" id="A0A9W6JKJ3"/>
<proteinExistence type="predicted"/>
<accession>A0A9W6JKJ3</accession>
<feature type="region of interest" description="Disordered" evidence="1">
    <location>
        <begin position="54"/>
        <end position="75"/>
    </location>
</feature>
<gene>
    <name evidence="2" type="ORF">GCM10008171_24820</name>
</gene>
<name>A0A9W6JKJ3_9HYPH</name>